<dbReference type="AlphaFoldDB" id="A0AAD8YRU4"/>
<evidence type="ECO:0000256" key="4">
    <source>
        <dbReference type="ARBA" id="ARBA00022622"/>
    </source>
</evidence>
<keyword evidence="10" id="KW-0325">Glycoprotein</keyword>
<keyword evidence="11" id="KW-0449">Lipoprotein</keyword>
<evidence type="ECO:0000256" key="14">
    <source>
        <dbReference type="SAM" id="MobiDB-lite"/>
    </source>
</evidence>
<dbReference type="SMART" id="SM00408">
    <property type="entry name" value="IGc2"/>
    <property type="match status" value="2"/>
</dbReference>
<dbReference type="GO" id="GO:0007420">
    <property type="term" value="P:brain development"/>
    <property type="evidence" value="ECO:0007669"/>
    <property type="project" value="TreeGrafter"/>
</dbReference>
<evidence type="ECO:0000256" key="1">
    <source>
        <dbReference type="ARBA" id="ARBA00004609"/>
    </source>
</evidence>
<dbReference type="GO" id="GO:0005886">
    <property type="term" value="C:plasma membrane"/>
    <property type="evidence" value="ECO:0007669"/>
    <property type="project" value="UniProtKB-SubCell"/>
</dbReference>
<keyword evidence="5" id="KW-0732">Signal</keyword>
<dbReference type="PROSITE" id="PS50835">
    <property type="entry name" value="IG_LIKE"/>
    <property type="match status" value="1"/>
</dbReference>
<dbReference type="FunFam" id="2.60.40.10:FF:000054">
    <property type="entry name" value="Contactin 1"/>
    <property type="match status" value="1"/>
</dbReference>
<dbReference type="Gene3D" id="2.60.40.10">
    <property type="entry name" value="Immunoglobulins"/>
    <property type="match status" value="6"/>
</dbReference>
<feature type="domain" description="Ig-like" evidence="15">
    <location>
        <begin position="117"/>
        <end position="211"/>
    </location>
</feature>
<feature type="domain" description="Fibronectin type-III" evidence="16">
    <location>
        <begin position="423"/>
        <end position="517"/>
    </location>
</feature>
<dbReference type="GO" id="GO:0030424">
    <property type="term" value="C:axon"/>
    <property type="evidence" value="ECO:0007669"/>
    <property type="project" value="TreeGrafter"/>
</dbReference>
<dbReference type="InterPro" id="IPR036179">
    <property type="entry name" value="Ig-like_dom_sf"/>
</dbReference>
<dbReference type="EMBL" id="JAROKS010000026">
    <property type="protein sequence ID" value="KAK1784704.1"/>
    <property type="molecule type" value="Genomic_DNA"/>
</dbReference>
<sequence>MDRAKVPGSAGEPGVHYRDNSNGSFSPATPCHDHQDAVSITSLSASHGKRRSDDIMRLFGVSCYDVSLPGCGISVLRNNTLRISNSSRADEGSYTCRAENQFGSAELMTVLLVKEAMRVELIPRRVEVTVGESVVLSCKASHDPSLDVSFQWLLNNQPLDAEQDGGHLEYIQTQASTADLMIRSILLKHAGKYGCRVQTSADTVFAEAELLVRGPPGPPGVVIVEEITDTAATLSWSHGVDNHSPVSTYNVQARSPFSLGWQTVKTDPEHVTGDMESSTAVELNPWVEYEFRVVATNAIGTGDPSSPSRAVRTKEAVPSVAPANVSGGSGRRHELVISWEPVSEEFQNGEGFGYIVAFRANGTRGWKEKMVTSADSTTYKYRDETFPPLTPFEVKVGVYNNKGDGPFSQVVTVFSAEGEPREAPIEVKLSAMSSSEIKVTWKAPNPGPGRPQGYEVSYWKTSEQEEMGKKTRTVGNETAVLLSGLEGNTPYLIAVKGFNSIGQSPASSPVQATTRKNPPSHPPSNVMWIQEGNNVSLSWDPVKAMDNESDVIGYKVLLRQEGRGHSQVMRTPNSAAVLTLPEGGTYIIEVRAVSEGGEGAASSQIRVLTSSGVRAKSAQSSLHSLPSGLAWTPVLLVLMVPSAPWVSYASHPLTPGQPTPHPTQVTLDLTQPSPAGVPPHDRGGCCMHPTVHPSWRPGATALPPTSVRVLEFADNATDVGPVREESANQERAAASVKQSGQDGAG</sequence>
<dbReference type="PROSITE" id="PS50853">
    <property type="entry name" value="FN3"/>
    <property type="match status" value="4"/>
</dbReference>
<keyword evidence="3" id="KW-1003">Cell membrane</keyword>
<dbReference type="SUPFAM" id="SSF48726">
    <property type="entry name" value="Immunoglobulin"/>
    <property type="match status" value="2"/>
</dbReference>
<dbReference type="InterPro" id="IPR007110">
    <property type="entry name" value="Ig-like_dom"/>
</dbReference>
<evidence type="ECO:0000256" key="7">
    <source>
        <dbReference type="ARBA" id="ARBA00022889"/>
    </source>
</evidence>
<dbReference type="InterPro" id="IPR036116">
    <property type="entry name" value="FN3_sf"/>
</dbReference>
<keyword evidence="12" id="KW-0393">Immunoglobulin domain</keyword>
<dbReference type="Pfam" id="PF07679">
    <property type="entry name" value="I-set"/>
    <property type="match status" value="2"/>
</dbReference>
<dbReference type="InterPro" id="IPR003598">
    <property type="entry name" value="Ig_sub2"/>
</dbReference>
<reference evidence="17" key="1">
    <citation type="submission" date="2023-03" db="EMBL/GenBank/DDBJ databases">
        <title>Electrophorus voltai genome.</title>
        <authorList>
            <person name="Bian C."/>
        </authorList>
    </citation>
    <scope>NUCLEOTIDE SEQUENCE</scope>
    <source>
        <strain evidence="17">CB-2022</strain>
        <tissue evidence="17">Muscle</tissue>
    </source>
</reference>
<evidence type="ECO:0000256" key="9">
    <source>
        <dbReference type="ARBA" id="ARBA00023157"/>
    </source>
</evidence>
<feature type="domain" description="Fibronectin type-III" evidence="16">
    <location>
        <begin position="518"/>
        <end position="612"/>
    </location>
</feature>
<keyword evidence="9" id="KW-1015">Disulfide bond</keyword>
<dbReference type="GO" id="GO:0098552">
    <property type="term" value="C:side of membrane"/>
    <property type="evidence" value="ECO:0007669"/>
    <property type="project" value="UniProtKB-KW"/>
</dbReference>
<gene>
    <name evidence="17" type="ORF">P4O66_003384</name>
</gene>
<dbReference type="InterPro" id="IPR013098">
    <property type="entry name" value="Ig_I-set"/>
</dbReference>
<dbReference type="FunFam" id="2.60.40.10:FF:000028">
    <property type="entry name" value="Neuronal cell adhesion molecule"/>
    <property type="match status" value="1"/>
</dbReference>
<evidence type="ECO:0000256" key="2">
    <source>
        <dbReference type="ARBA" id="ARBA00009812"/>
    </source>
</evidence>
<feature type="domain" description="Fibronectin type-III" evidence="16">
    <location>
        <begin position="218"/>
        <end position="316"/>
    </location>
</feature>
<evidence type="ECO:0000256" key="3">
    <source>
        <dbReference type="ARBA" id="ARBA00022475"/>
    </source>
</evidence>
<dbReference type="SUPFAM" id="SSF49265">
    <property type="entry name" value="Fibronectin type III"/>
    <property type="match status" value="2"/>
</dbReference>
<dbReference type="FunFam" id="2.60.40.10:FF:000047">
    <property type="entry name" value="Contactin 1"/>
    <property type="match status" value="1"/>
</dbReference>
<dbReference type="SMART" id="SM00060">
    <property type="entry name" value="FN3"/>
    <property type="match status" value="4"/>
</dbReference>
<evidence type="ECO:0000313" key="17">
    <source>
        <dbReference type="EMBL" id="KAK1784704.1"/>
    </source>
</evidence>
<accession>A0AAD8YRU4</accession>
<dbReference type="InterPro" id="IPR013783">
    <property type="entry name" value="Ig-like_fold"/>
</dbReference>
<comment type="subcellular location">
    <subcellularLocation>
        <location evidence="1">Cell membrane</location>
        <topology evidence="1">Lipid-anchor</topology>
        <topology evidence="1">GPI-anchor</topology>
    </subcellularLocation>
</comment>
<keyword evidence="6" id="KW-0677">Repeat</keyword>
<keyword evidence="7" id="KW-0130">Cell adhesion</keyword>
<feature type="domain" description="Fibronectin type-III" evidence="16">
    <location>
        <begin position="321"/>
        <end position="418"/>
    </location>
</feature>
<keyword evidence="4" id="KW-0336">GPI-anchor</keyword>
<evidence type="ECO:0000313" key="18">
    <source>
        <dbReference type="Proteomes" id="UP001239994"/>
    </source>
</evidence>
<comment type="similarity">
    <text evidence="2">Belongs to the immunoglobulin superfamily. Contactin family.</text>
</comment>
<evidence type="ECO:0000256" key="11">
    <source>
        <dbReference type="ARBA" id="ARBA00023288"/>
    </source>
</evidence>
<feature type="region of interest" description="Disordered" evidence="14">
    <location>
        <begin position="716"/>
        <end position="745"/>
    </location>
</feature>
<evidence type="ECO:0000259" key="16">
    <source>
        <dbReference type="PROSITE" id="PS50853"/>
    </source>
</evidence>
<dbReference type="Proteomes" id="UP001239994">
    <property type="component" value="Unassembled WGS sequence"/>
</dbReference>
<dbReference type="FunFam" id="2.60.40.10:FF:000035">
    <property type="entry name" value="Contactin 1"/>
    <property type="match status" value="1"/>
</dbReference>
<feature type="compositionally biased region" description="Polar residues" evidence="14">
    <location>
        <begin position="503"/>
        <end position="517"/>
    </location>
</feature>
<feature type="region of interest" description="Disordered" evidence="14">
    <location>
        <begin position="1"/>
        <end position="31"/>
    </location>
</feature>
<evidence type="ECO:0000256" key="8">
    <source>
        <dbReference type="ARBA" id="ARBA00023136"/>
    </source>
</evidence>
<dbReference type="SMART" id="SM00409">
    <property type="entry name" value="IG"/>
    <property type="match status" value="2"/>
</dbReference>
<evidence type="ECO:0000259" key="15">
    <source>
        <dbReference type="PROSITE" id="PS50835"/>
    </source>
</evidence>
<dbReference type="Pfam" id="PF00041">
    <property type="entry name" value="fn3"/>
    <property type="match status" value="3"/>
</dbReference>
<proteinExistence type="inferred from homology"/>
<keyword evidence="8" id="KW-0472">Membrane</keyword>
<dbReference type="FunFam" id="2.60.40.10:FF:000052">
    <property type="entry name" value="Contactin 1"/>
    <property type="match status" value="1"/>
</dbReference>
<feature type="region of interest" description="Disordered" evidence="14">
    <location>
        <begin position="503"/>
        <end position="524"/>
    </location>
</feature>
<evidence type="ECO:0000256" key="10">
    <source>
        <dbReference type="ARBA" id="ARBA00023180"/>
    </source>
</evidence>
<keyword evidence="18" id="KW-1185">Reference proteome</keyword>
<comment type="caution">
    <text evidence="17">The sequence shown here is derived from an EMBL/GenBank/DDBJ whole genome shotgun (WGS) entry which is preliminary data.</text>
</comment>
<evidence type="ECO:0000256" key="13">
    <source>
        <dbReference type="ARBA" id="ARBA00044127"/>
    </source>
</evidence>
<protein>
    <recommendedName>
        <fullName evidence="13">Contactin-5</fullName>
    </recommendedName>
</protein>
<dbReference type="InterPro" id="IPR003599">
    <property type="entry name" value="Ig_sub"/>
</dbReference>
<evidence type="ECO:0000256" key="6">
    <source>
        <dbReference type="ARBA" id="ARBA00022737"/>
    </source>
</evidence>
<feature type="region of interest" description="Disordered" evidence="14">
    <location>
        <begin position="302"/>
        <end position="327"/>
    </location>
</feature>
<dbReference type="PANTHER" id="PTHR44170:SF17">
    <property type="entry name" value="CONTACTIN-5"/>
    <property type="match status" value="1"/>
</dbReference>
<evidence type="ECO:0000256" key="12">
    <source>
        <dbReference type="ARBA" id="ARBA00023319"/>
    </source>
</evidence>
<organism evidence="17 18">
    <name type="scientific">Electrophorus voltai</name>
    <dbReference type="NCBI Taxonomy" id="2609070"/>
    <lineage>
        <taxon>Eukaryota</taxon>
        <taxon>Metazoa</taxon>
        <taxon>Chordata</taxon>
        <taxon>Craniata</taxon>
        <taxon>Vertebrata</taxon>
        <taxon>Euteleostomi</taxon>
        <taxon>Actinopterygii</taxon>
        <taxon>Neopterygii</taxon>
        <taxon>Teleostei</taxon>
        <taxon>Ostariophysi</taxon>
        <taxon>Gymnotiformes</taxon>
        <taxon>Gymnotoidei</taxon>
        <taxon>Gymnotidae</taxon>
        <taxon>Electrophorus</taxon>
    </lineage>
</organism>
<dbReference type="InterPro" id="IPR003961">
    <property type="entry name" value="FN3_dom"/>
</dbReference>
<dbReference type="PANTHER" id="PTHR44170">
    <property type="entry name" value="PROTEIN SIDEKICK"/>
    <property type="match status" value="1"/>
</dbReference>
<evidence type="ECO:0000256" key="5">
    <source>
        <dbReference type="ARBA" id="ARBA00022729"/>
    </source>
</evidence>
<name>A0AAD8YRU4_9TELE</name>
<dbReference type="GO" id="GO:0007411">
    <property type="term" value="P:axon guidance"/>
    <property type="evidence" value="ECO:0007669"/>
    <property type="project" value="TreeGrafter"/>
</dbReference>
<feature type="compositionally biased region" description="Polar residues" evidence="14">
    <location>
        <begin position="736"/>
        <end position="745"/>
    </location>
</feature>
<dbReference type="CDD" id="cd00063">
    <property type="entry name" value="FN3"/>
    <property type="match status" value="4"/>
</dbReference>
<dbReference type="GO" id="GO:0098632">
    <property type="term" value="F:cell-cell adhesion mediator activity"/>
    <property type="evidence" value="ECO:0007669"/>
    <property type="project" value="TreeGrafter"/>
</dbReference>